<sequence>MKGSHEHGRSGGWSSRGSAREIAEGDEDEVYVAVVKDVKEGKANFLWLLHNTPEDKTVVVVHVHRPAQKIPTEIPSFLPLSIAALGWIPASHLQEEEVAAYRSTERANMHGCLDEYLTMCSRVKVKRAGKLVMEKDDVGKGLVELVAQHGITQLVMGAAADKHYSRRMKRPRSKTALAVQQQADPSCKIWFVCKGNLICTRDACVDEAVAAHTPTSRSADCSPHTELATAASWPGEGPAGSSTSGSGESSVNDLWDVASRASDHSLHGNMASSPMVPPEEDRDDGSLVPRTLPAPGDVPQFQSPQRYLEDVGVDGAMYERLQAALNEADNTKREAYEELHKRQMAEKDLSEAARKVDVAETAYNKEVSQRKEIEAAVAKDETQLSALRKQRDEVHEELQQARQKMAALELHVSDSDQILTDIKAKLSEAYGHLDSIRGEHVVLLQERVRQKKEEATTSTRGAEHFSEFSLSELEQATENFHEASKIGEGGYGCVYKGSLRHTTVAIKRLNPQGMQGTAEFRREMDVLSRVRHPNLVTLLGACPEARALVYEYLPNGSLEDHLTRKLTWQVRIRIAAETCSALVFLHSCKPLGVVHGDLKPVNILLDSNFASKISDLGMHRLLARSIGSSTLYHCTHLRKGTFAYMDPELLSSGEITAKSDVYSFGVVLLRLLTGRPAFGVSKVVKEALDMKCLERVLDASAGDWPYVQAEKLAKLGLKCCDMNKRNRPDAKEAWKMLQPLMKSISFARLSPSSIMLAPEYSSCIPSYFICPIFKELMRDPRIAADGFTYEGEAIKGWLSSGKETSPMTNLRLSDCELVPNHALRSAIQGWLQHQS</sequence>
<evidence type="ECO:0000256" key="9">
    <source>
        <dbReference type="ARBA" id="ARBA00022840"/>
    </source>
</evidence>
<feature type="region of interest" description="Disordered" evidence="12">
    <location>
        <begin position="264"/>
        <end position="287"/>
    </location>
</feature>
<dbReference type="InterPro" id="IPR000719">
    <property type="entry name" value="Prot_kinase_dom"/>
</dbReference>
<keyword evidence="6 10" id="KW-0547">Nucleotide-binding</keyword>
<dbReference type="PROSITE" id="PS00108">
    <property type="entry name" value="PROTEIN_KINASE_ST"/>
    <property type="match status" value="1"/>
</dbReference>
<dbReference type="Pfam" id="PF04564">
    <property type="entry name" value="U-box"/>
    <property type="match status" value="1"/>
</dbReference>
<dbReference type="Gene3D" id="3.40.50.620">
    <property type="entry name" value="HUPs"/>
    <property type="match status" value="1"/>
</dbReference>
<evidence type="ECO:0000256" key="4">
    <source>
        <dbReference type="ARBA" id="ARBA00022527"/>
    </source>
</evidence>
<dbReference type="GO" id="GO:0005524">
    <property type="term" value="F:ATP binding"/>
    <property type="evidence" value="ECO:0007669"/>
    <property type="project" value="UniProtKB-UniRule"/>
</dbReference>
<evidence type="ECO:0000256" key="5">
    <source>
        <dbReference type="ARBA" id="ARBA00022679"/>
    </source>
</evidence>
<dbReference type="InterPro" id="IPR051348">
    <property type="entry name" value="U-box_ubiquitin_ligases"/>
</dbReference>
<dbReference type="AlphaFoldDB" id="A0A9E7H0C0"/>
<keyword evidence="11" id="KW-0175">Coiled coil</keyword>
<dbReference type="EC" id="2.3.2.27" evidence="3"/>
<feature type="region of interest" description="Disordered" evidence="12">
    <location>
        <begin position="213"/>
        <end position="251"/>
    </location>
</feature>
<organism evidence="15 16">
    <name type="scientific">Musa troglodytarum</name>
    <name type="common">fe'i banana</name>
    <dbReference type="NCBI Taxonomy" id="320322"/>
    <lineage>
        <taxon>Eukaryota</taxon>
        <taxon>Viridiplantae</taxon>
        <taxon>Streptophyta</taxon>
        <taxon>Embryophyta</taxon>
        <taxon>Tracheophyta</taxon>
        <taxon>Spermatophyta</taxon>
        <taxon>Magnoliopsida</taxon>
        <taxon>Liliopsida</taxon>
        <taxon>Zingiberales</taxon>
        <taxon>Musaceae</taxon>
        <taxon>Musa</taxon>
    </lineage>
</organism>
<dbReference type="SUPFAM" id="SSF57850">
    <property type="entry name" value="RING/U-box"/>
    <property type="match status" value="1"/>
</dbReference>
<evidence type="ECO:0000256" key="6">
    <source>
        <dbReference type="ARBA" id="ARBA00022741"/>
    </source>
</evidence>
<keyword evidence="16" id="KW-1185">Reference proteome</keyword>
<feature type="region of interest" description="Disordered" evidence="12">
    <location>
        <begin position="1"/>
        <end position="21"/>
    </location>
</feature>
<proteinExistence type="predicted"/>
<dbReference type="SMART" id="SM00220">
    <property type="entry name" value="S_TKc"/>
    <property type="match status" value="1"/>
</dbReference>
<keyword evidence="7" id="KW-0418">Kinase</keyword>
<dbReference type="PROSITE" id="PS50011">
    <property type="entry name" value="PROTEIN_KINASE_DOM"/>
    <property type="match status" value="1"/>
</dbReference>
<keyword evidence="9 10" id="KW-0067">ATP-binding</keyword>
<feature type="domain" description="Protein kinase" evidence="13">
    <location>
        <begin position="480"/>
        <end position="741"/>
    </location>
</feature>
<dbReference type="OrthoDB" id="4062651at2759"/>
<dbReference type="InterPro" id="IPR017441">
    <property type="entry name" value="Protein_kinase_ATP_BS"/>
</dbReference>
<dbReference type="InterPro" id="IPR013083">
    <property type="entry name" value="Znf_RING/FYVE/PHD"/>
</dbReference>
<evidence type="ECO:0000259" key="13">
    <source>
        <dbReference type="PROSITE" id="PS50011"/>
    </source>
</evidence>
<dbReference type="Gene3D" id="3.30.200.20">
    <property type="entry name" value="Phosphorylase Kinase, domain 1"/>
    <property type="match status" value="1"/>
</dbReference>
<dbReference type="Gene3D" id="3.30.40.10">
    <property type="entry name" value="Zinc/RING finger domain, C3HC4 (zinc finger)"/>
    <property type="match status" value="1"/>
</dbReference>
<keyword evidence="4" id="KW-0723">Serine/threonine-protein kinase</keyword>
<feature type="binding site" evidence="10">
    <location>
        <position position="507"/>
    </location>
    <ligand>
        <name>ATP</name>
        <dbReference type="ChEBI" id="CHEBI:30616"/>
    </ligand>
</feature>
<dbReference type="InterPro" id="IPR014729">
    <property type="entry name" value="Rossmann-like_a/b/a_fold"/>
</dbReference>
<evidence type="ECO:0000313" key="15">
    <source>
        <dbReference type="EMBL" id="URE21527.1"/>
    </source>
</evidence>
<comment type="pathway">
    <text evidence="2">Protein modification; protein ubiquitination.</text>
</comment>
<dbReference type="Gene3D" id="1.10.510.10">
    <property type="entry name" value="Transferase(Phosphotransferase) domain 1"/>
    <property type="match status" value="1"/>
</dbReference>
<dbReference type="CDD" id="cd01989">
    <property type="entry name" value="USP_STK_Ubox_N"/>
    <property type="match status" value="1"/>
</dbReference>
<evidence type="ECO:0000256" key="11">
    <source>
        <dbReference type="SAM" id="Coils"/>
    </source>
</evidence>
<feature type="domain" description="U-box" evidence="14">
    <location>
        <begin position="763"/>
        <end position="835"/>
    </location>
</feature>
<evidence type="ECO:0000256" key="2">
    <source>
        <dbReference type="ARBA" id="ARBA00004906"/>
    </source>
</evidence>
<evidence type="ECO:0000256" key="7">
    <source>
        <dbReference type="ARBA" id="ARBA00022777"/>
    </source>
</evidence>
<dbReference type="InterPro" id="IPR008271">
    <property type="entry name" value="Ser/Thr_kinase_AS"/>
</dbReference>
<feature type="coiled-coil region" evidence="11">
    <location>
        <begin position="318"/>
        <end position="411"/>
    </location>
</feature>
<dbReference type="PANTHER" id="PTHR45647:SF153">
    <property type="entry name" value="PROTEIN KINASE DOMAIN-CONTAINING PROTEIN"/>
    <property type="match status" value="1"/>
</dbReference>
<dbReference type="EMBL" id="CP097509">
    <property type="protein sequence ID" value="URE21527.1"/>
    <property type="molecule type" value="Genomic_DNA"/>
</dbReference>
<evidence type="ECO:0000256" key="3">
    <source>
        <dbReference type="ARBA" id="ARBA00012483"/>
    </source>
</evidence>
<feature type="compositionally biased region" description="Low complexity" evidence="12">
    <location>
        <begin position="234"/>
        <end position="250"/>
    </location>
</feature>
<evidence type="ECO:0000256" key="10">
    <source>
        <dbReference type="PROSITE-ProRule" id="PRU10141"/>
    </source>
</evidence>
<dbReference type="Proteomes" id="UP001055439">
    <property type="component" value="Chromosome 7"/>
</dbReference>
<dbReference type="SUPFAM" id="SSF56112">
    <property type="entry name" value="Protein kinase-like (PK-like)"/>
    <property type="match status" value="1"/>
</dbReference>
<dbReference type="SMART" id="SM00504">
    <property type="entry name" value="Ubox"/>
    <property type="match status" value="1"/>
</dbReference>
<dbReference type="GO" id="GO:0061630">
    <property type="term" value="F:ubiquitin protein ligase activity"/>
    <property type="evidence" value="ECO:0007669"/>
    <property type="project" value="UniProtKB-EC"/>
</dbReference>
<reference evidence="15" key="1">
    <citation type="submission" date="2022-05" db="EMBL/GenBank/DDBJ databases">
        <title>The Musa troglodytarum L. genome provides insights into the mechanism of non-climacteric behaviour and enrichment of carotenoids.</title>
        <authorList>
            <person name="Wang J."/>
        </authorList>
    </citation>
    <scope>NUCLEOTIDE SEQUENCE</scope>
    <source>
        <tissue evidence="15">Leaf</tissue>
    </source>
</reference>
<accession>A0A9E7H0C0</accession>
<dbReference type="PROSITE" id="PS51698">
    <property type="entry name" value="U_BOX"/>
    <property type="match status" value="1"/>
</dbReference>
<evidence type="ECO:0000256" key="1">
    <source>
        <dbReference type="ARBA" id="ARBA00000900"/>
    </source>
</evidence>
<dbReference type="CDD" id="cd16655">
    <property type="entry name" value="RING-Ubox_WDSUB1-like"/>
    <property type="match status" value="1"/>
</dbReference>
<protein>
    <recommendedName>
        <fullName evidence="3">RING-type E3 ubiquitin transferase</fullName>
        <ecNumber evidence="3">2.3.2.27</ecNumber>
    </recommendedName>
</protein>
<evidence type="ECO:0000259" key="14">
    <source>
        <dbReference type="PROSITE" id="PS51698"/>
    </source>
</evidence>
<comment type="catalytic activity">
    <reaction evidence="1">
        <text>S-ubiquitinyl-[E2 ubiquitin-conjugating enzyme]-L-cysteine + [acceptor protein]-L-lysine = [E2 ubiquitin-conjugating enzyme]-L-cysteine + N(6)-ubiquitinyl-[acceptor protein]-L-lysine.</text>
        <dbReference type="EC" id="2.3.2.27"/>
    </reaction>
</comment>
<evidence type="ECO:0000313" key="16">
    <source>
        <dbReference type="Proteomes" id="UP001055439"/>
    </source>
</evidence>
<name>A0A9E7H0C0_9LILI</name>
<dbReference type="GO" id="GO:0004674">
    <property type="term" value="F:protein serine/threonine kinase activity"/>
    <property type="evidence" value="ECO:0007669"/>
    <property type="project" value="UniProtKB-KW"/>
</dbReference>
<keyword evidence="5" id="KW-0808">Transferase</keyword>
<dbReference type="PROSITE" id="PS00107">
    <property type="entry name" value="PROTEIN_KINASE_ATP"/>
    <property type="match status" value="1"/>
</dbReference>
<dbReference type="InterPro" id="IPR003613">
    <property type="entry name" value="Ubox_domain"/>
</dbReference>
<evidence type="ECO:0000256" key="8">
    <source>
        <dbReference type="ARBA" id="ARBA00022786"/>
    </source>
</evidence>
<gene>
    <name evidence="15" type="ORF">MUK42_10457</name>
</gene>
<dbReference type="PANTHER" id="PTHR45647">
    <property type="entry name" value="OS02G0152300 PROTEIN"/>
    <property type="match status" value="1"/>
</dbReference>
<dbReference type="Pfam" id="PF00069">
    <property type="entry name" value="Pkinase"/>
    <property type="match status" value="1"/>
</dbReference>
<dbReference type="FunFam" id="3.30.200.20:FF:000039">
    <property type="entry name" value="receptor-like protein kinase FERONIA"/>
    <property type="match status" value="1"/>
</dbReference>
<evidence type="ECO:0000256" key="12">
    <source>
        <dbReference type="SAM" id="MobiDB-lite"/>
    </source>
</evidence>
<keyword evidence="8" id="KW-0833">Ubl conjugation pathway</keyword>
<dbReference type="GO" id="GO:0016567">
    <property type="term" value="P:protein ubiquitination"/>
    <property type="evidence" value="ECO:0007669"/>
    <property type="project" value="InterPro"/>
</dbReference>
<dbReference type="InterPro" id="IPR011009">
    <property type="entry name" value="Kinase-like_dom_sf"/>
</dbReference>